<dbReference type="PRINTS" id="PR00370">
    <property type="entry name" value="FMOXYGENASE"/>
</dbReference>
<dbReference type="SUPFAM" id="SSF51905">
    <property type="entry name" value="FAD/NAD(P)-binding domain"/>
    <property type="match status" value="1"/>
</dbReference>
<dbReference type="PIRSF" id="PIRSF000332">
    <property type="entry name" value="FMO"/>
    <property type="match status" value="1"/>
</dbReference>
<keyword evidence="6" id="KW-0812">Transmembrane</keyword>
<evidence type="ECO:0000256" key="5">
    <source>
        <dbReference type="ARBA" id="ARBA00023002"/>
    </source>
</evidence>
<feature type="transmembrane region" description="Helical" evidence="6">
    <location>
        <begin position="553"/>
        <end position="578"/>
    </location>
</feature>
<dbReference type="Gene3D" id="3.50.50.60">
    <property type="entry name" value="FAD/NAD(P)-binding domain"/>
    <property type="match status" value="3"/>
</dbReference>
<keyword evidence="6" id="KW-0472">Membrane</keyword>
<dbReference type="Proteomes" id="UP001562357">
    <property type="component" value="Unassembled WGS sequence"/>
</dbReference>
<evidence type="ECO:0008006" key="9">
    <source>
        <dbReference type="Google" id="ProtNLM"/>
    </source>
</evidence>
<keyword evidence="5" id="KW-0560">Oxidoreductase</keyword>
<evidence type="ECO:0000256" key="4">
    <source>
        <dbReference type="ARBA" id="ARBA00022857"/>
    </source>
</evidence>
<gene>
    <name evidence="7" type="primary">g3823</name>
    <name evidence="7" type="ORF">EsDP_00003823</name>
</gene>
<dbReference type="InterPro" id="IPR020946">
    <property type="entry name" value="Flavin_mOase-like"/>
</dbReference>
<name>A0ABQ0CQC4_9HYPO</name>
<proteinExistence type="inferred from homology"/>
<evidence type="ECO:0000256" key="1">
    <source>
        <dbReference type="ARBA" id="ARBA00009183"/>
    </source>
</evidence>
<keyword evidence="2" id="KW-0285">Flavoprotein</keyword>
<evidence type="ECO:0000313" key="7">
    <source>
        <dbReference type="EMBL" id="GAB0135487.1"/>
    </source>
</evidence>
<dbReference type="InterPro" id="IPR050346">
    <property type="entry name" value="FMO-like"/>
</dbReference>
<evidence type="ECO:0000256" key="2">
    <source>
        <dbReference type="ARBA" id="ARBA00022630"/>
    </source>
</evidence>
<sequence>MKVAIIGAGPSGLVTLKYLAEAHEYLGCEPVEARLFEYQPQVGGTFAARVYEDAELVSSKQLTTFSDFRVPNGGDFLSATRYVEYLKDYCTHFGLWRHIRLSTRVLSVKRRSPGHTVVYEHGGEHTEWACDAVAVCSGLHVEPNIPLIPGLENVPRVIHSSQFKARKQFHDARTVMVVGSGETGADISHLAVTTPRRNPGPVILPALRKPNPGEPGIPIDVSRASMFDTAYVHRILRQNDALLWGYYNMYIKCLLFISSGTTLGMDQWIGGISPERHHPSKIFFNKSMKVCPYISQPYRPQIPGPRLWLYALRSALVQTPIPDTRGRRVDLAPWPQCIDAMGNVKFVDNGRLEYERLRDQEIRPDMIVLCTGYKQSFPFLNNDNDSSKSDLSYPTPDCADVRQIWRRDDPSVGFIGFVRPSLGAIPPLAELQAQLWISHLLAPHRIPRPLVPEDESHYKLRAMPGARITYGVDHESYAYQLALDTGSAPGLWDMMGLLSWRRLAQSLKLIIIWIFGANINTKFRLQGPWKWDGAVSLLASDEIWHTITRRPIFFGHFAVSIIPMAIFGPINLLCWLYAAMEALLVVAYMSIAEALGLSCTLEAPRKQVE</sequence>
<comment type="similarity">
    <text evidence="1">Belongs to the FMO family.</text>
</comment>
<protein>
    <recommendedName>
        <fullName evidence="9">Dimethylaniline monooxygenase</fullName>
    </recommendedName>
</protein>
<comment type="caution">
    <text evidence="7">The sequence shown here is derived from an EMBL/GenBank/DDBJ whole genome shotgun (WGS) entry which is preliminary data.</text>
</comment>
<reference evidence="8" key="1">
    <citation type="submission" date="2024-06" db="EMBL/GenBank/DDBJ databases">
        <title>Draft Genome Sequences of Epichloe bromicola Strains Isolated from Elymus ciliaris.</title>
        <authorList>
            <consortium name="Epichloe bromicola genome sequencing consortium"/>
            <person name="Miura A."/>
            <person name="Imano S."/>
            <person name="Ashida A."/>
            <person name="Sato I."/>
            <person name="Chiba S."/>
            <person name="Tanaka A."/>
            <person name="Camagna M."/>
            <person name="Takemoto D."/>
        </authorList>
    </citation>
    <scope>NUCLEOTIDE SEQUENCE [LARGE SCALE GENOMIC DNA]</scope>
    <source>
        <strain evidence="8">DP</strain>
    </source>
</reference>
<keyword evidence="3" id="KW-0274">FAD</keyword>
<evidence type="ECO:0000313" key="8">
    <source>
        <dbReference type="Proteomes" id="UP001562357"/>
    </source>
</evidence>
<accession>A0ABQ0CQC4</accession>
<keyword evidence="6" id="KW-1133">Transmembrane helix</keyword>
<evidence type="ECO:0000256" key="3">
    <source>
        <dbReference type="ARBA" id="ARBA00022827"/>
    </source>
</evidence>
<dbReference type="InterPro" id="IPR000960">
    <property type="entry name" value="Flavin_mOase"/>
</dbReference>
<dbReference type="PANTHER" id="PTHR23023">
    <property type="entry name" value="DIMETHYLANILINE MONOOXYGENASE"/>
    <property type="match status" value="1"/>
</dbReference>
<dbReference type="EMBL" id="BAAFGZ010000130">
    <property type="protein sequence ID" value="GAB0135487.1"/>
    <property type="molecule type" value="Genomic_DNA"/>
</dbReference>
<dbReference type="InterPro" id="IPR036188">
    <property type="entry name" value="FAD/NAD-bd_sf"/>
</dbReference>
<organism evidence="7 8">
    <name type="scientific">Epichloe bromicola</name>
    <dbReference type="NCBI Taxonomy" id="79588"/>
    <lineage>
        <taxon>Eukaryota</taxon>
        <taxon>Fungi</taxon>
        <taxon>Dikarya</taxon>
        <taxon>Ascomycota</taxon>
        <taxon>Pezizomycotina</taxon>
        <taxon>Sordariomycetes</taxon>
        <taxon>Hypocreomycetidae</taxon>
        <taxon>Hypocreales</taxon>
        <taxon>Clavicipitaceae</taxon>
        <taxon>Epichloe</taxon>
    </lineage>
</organism>
<evidence type="ECO:0000256" key="6">
    <source>
        <dbReference type="SAM" id="Phobius"/>
    </source>
</evidence>
<keyword evidence="8" id="KW-1185">Reference proteome</keyword>
<keyword evidence="4" id="KW-0521">NADP</keyword>
<dbReference type="Pfam" id="PF00743">
    <property type="entry name" value="FMO-like"/>
    <property type="match status" value="2"/>
</dbReference>